<organism evidence="2 3">
    <name type="scientific">Methanobrevibacter curvatus</name>
    <dbReference type="NCBI Taxonomy" id="49547"/>
    <lineage>
        <taxon>Archaea</taxon>
        <taxon>Methanobacteriati</taxon>
        <taxon>Methanobacteriota</taxon>
        <taxon>Methanomada group</taxon>
        <taxon>Methanobacteria</taxon>
        <taxon>Methanobacteriales</taxon>
        <taxon>Methanobacteriaceae</taxon>
        <taxon>Methanobrevibacter</taxon>
    </lineage>
</organism>
<dbReference type="InterPro" id="IPR013783">
    <property type="entry name" value="Ig-like_fold"/>
</dbReference>
<keyword evidence="3" id="KW-1185">Reference proteome</keyword>
<accession>A0A166CRQ2</accession>
<reference evidence="2 3" key="1">
    <citation type="submission" date="2016-04" db="EMBL/GenBank/DDBJ databases">
        <title>Genome sequence of Methanobrevibacter curvatus DSM 11111.</title>
        <authorList>
            <person name="Poehlein A."/>
            <person name="Seedorf H."/>
            <person name="Daniel R."/>
        </authorList>
    </citation>
    <scope>NUCLEOTIDE SEQUENCE [LARGE SCALE GENOMIC DNA]</scope>
    <source>
        <strain evidence="2 3">DSM 11111</strain>
    </source>
</reference>
<dbReference type="SUPFAM" id="SSF49373">
    <property type="entry name" value="Invasin/intimin cell-adhesion fragments"/>
    <property type="match status" value="1"/>
</dbReference>
<dbReference type="STRING" id="49547.MBCUR_01010"/>
<comment type="caution">
    <text evidence="2">The sequence shown here is derived from an EMBL/GenBank/DDBJ whole genome shotgun (WGS) entry which is preliminary data.</text>
</comment>
<dbReference type="AlphaFoldDB" id="A0A166CRQ2"/>
<feature type="domain" description="DUF11" evidence="1">
    <location>
        <begin position="318"/>
        <end position="406"/>
    </location>
</feature>
<gene>
    <name evidence="2" type="ORF">MBCUR_01010</name>
</gene>
<sequence>MTKFKKIILISLFILLFMVTSSNIVFAHDPFPPEIKFVSPVDDSTVSGIVKIKTSIRTHTAIDNKGLNFEIIGHNNYKKVIIDSNPNDGWQCNWDTASVPNGVYTIKAEAWDIDYPSSAGTKTIQVKLYNTKKATKLTVNDIKSSENSNTNIIATLKDDSNKGIPNKSIEFTINGKTYLGTTDNVGIVKISFKGVKGIYSINAKFLGDNLNSPSSDTGKLTITKNAYLLKVNNINVDKNKKTQLKAILTYNNKKIANKTIKFYVDNKLVGSNKTNKNGIVTLKYNSKLDAGKHTISARYGSDIINTAILKVKKASIYIQITSNKAKPKVGTNVIIYYRLKNDGPDSGTNTKMIYKVPKGFKYITSLGSGSKKYNDKTKIFTWTLKKAKVGTSLIKLVFKTKKSGRVLLSPKITTETYNAYYPSKNLYLTVT</sequence>
<dbReference type="InterPro" id="IPR008964">
    <property type="entry name" value="Invasin/intimin_cell_adhesion"/>
</dbReference>
<dbReference type="OrthoDB" id="77001at2157"/>
<evidence type="ECO:0000259" key="1">
    <source>
        <dbReference type="Pfam" id="PF01345"/>
    </source>
</evidence>
<protein>
    <submittedName>
        <fullName evidence="2">Bacterial Ig-like domain protein</fullName>
    </submittedName>
</protein>
<dbReference type="Gene3D" id="2.60.40.10">
    <property type="entry name" value="Immunoglobulins"/>
    <property type="match status" value="3"/>
</dbReference>
<evidence type="ECO:0000313" key="2">
    <source>
        <dbReference type="EMBL" id="KZX16297.1"/>
    </source>
</evidence>
<proteinExistence type="predicted"/>
<dbReference type="Pfam" id="PF17957">
    <property type="entry name" value="Big_7"/>
    <property type="match status" value="1"/>
</dbReference>
<dbReference type="InterPro" id="IPR001434">
    <property type="entry name" value="OmcB-like_DUF11"/>
</dbReference>
<dbReference type="EMBL" id="LWMV01000014">
    <property type="protein sequence ID" value="KZX16297.1"/>
    <property type="molecule type" value="Genomic_DNA"/>
</dbReference>
<name>A0A166CRQ2_9EURY</name>
<dbReference type="Proteomes" id="UP000077245">
    <property type="component" value="Unassembled WGS sequence"/>
</dbReference>
<evidence type="ECO:0000313" key="3">
    <source>
        <dbReference type="Proteomes" id="UP000077245"/>
    </source>
</evidence>
<dbReference type="PATRIC" id="fig|49547.3.peg.109"/>
<dbReference type="RefSeq" id="WP_067088863.1">
    <property type="nucleotide sequence ID" value="NZ_LWMV01000014.1"/>
</dbReference>
<dbReference type="Pfam" id="PF01345">
    <property type="entry name" value="DUF11"/>
    <property type="match status" value="1"/>
</dbReference>